<dbReference type="GeneID" id="106470066"/>
<dbReference type="PROSITE" id="PS50982">
    <property type="entry name" value="MBD"/>
    <property type="match status" value="1"/>
</dbReference>
<name>A0ABM1TEL2_LIMPO</name>
<proteinExistence type="predicted"/>
<feature type="domain" description="MBD" evidence="2">
    <location>
        <begin position="165"/>
        <end position="235"/>
    </location>
</feature>
<evidence type="ECO:0000259" key="2">
    <source>
        <dbReference type="PROSITE" id="PS50982"/>
    </source>
</evidence>
<protein>
    <submittedName>
        <fullName evidence="4">Uncharacterized protein LOC106470066</fullName>
    </submittedName>
</protein>
<feature type="region of interest" description="Disordered" evidence="1">
    <location>
        <begin position="2156"/>
        <end position="2191"/>
    </location>
</feature>
<feature type="compositionally biased region" description="Basic and acidic residues" evidence="1">
    <location>
        <begin position="1849"/>
        <end position="1859"/>
    </location>
</feature>
<feature type="compositionally biased region" description="Polar residues" evidence="1">
    <location>
        <begin position="1979"/>
        <end position="1996"/>
    </location>
</feature>
<feature type="region of interest" description="Disordered" evidence="1">
    <location>
        <begin position="923"/>
        <end position="945"/>
    </location>
</feature>
<feature type="compositionally biased region" description="Basic and acidic residues" evidence="1">
    <location>
        <begin position="2002"/>
        <end position="2011"/>
    </location>
</feature>
<gene>
    <name evidence="4" type="primary">LOC106470066</name>
</gene>
<feature type="region of interest" description="Disordered" evidence="1">
    <location>
        <begin position="1834"/>
        <end position="1859"/>
    </location>
</feature>
<evidence type="ECO:0000313" key="3">
    <source>
        <dbReference type="Proteomes" id="UP000694941"/>
    </source>
</evidence>
<evidence type="ECO:0000256" key="1">
    <source>
        <dbReference type="SAM" id="MobiDB-lite"/>
    </source>
</evidence>
<dbReference type="InterPro" id="IPR000313">
    <property type="entry name" value="PWWP_dom"/>
</dbReference>
<feature type="region of interest" description="Disordered" evidence="1">
    <location>
        <begin position="607"/>
        <end position="628"/>
    </location>
</feature>
<dbReference type="SUPFAM" id="SSF63748">
    <property type="entry name" value="Tudor/PWWP/MBT"/>
    <property type="match status" value="1"/>
</dbReference>
<reference evidence="4" key="1">
    <citation type="submission" date="2025-08" db="UniProtKB">
        <authorList>
            <consortium name="RefSeq"/>
        </authorList>
    </citation>
    <scope>IDENTIFICATION</scope>
    <source>
        <tissue evidence="4">Muscle</tissue>
    </source>
</reference>
<accession>A0ABM1TEL2</accession>
<keyword evidence="3" id="KW-1185">Reference proteome</keyword>
<dbReference type="PANTHER" id="PTHR16112:SF22">
    <property type="entry name" value="PWWP DOMAIN-CONTAINING 2B"/>
    <property type="match status" value="1"/>
</dbReference>
<feature type="compositionally biased region" description="Polar residues" evidence="1">
    <location>
        <begin position="607"/>
        <end position="618"/>
    </location>
</feature>
<feature type="compositionally biased region" description="Polar residues" evidence="1">
    <location>
        <begin position="1403"/>
        <end position="1437"/>
    </location>
</feature>
<feature type="compositionally biased region" description="Basic residues" evidence="1">
    <location>
        <begin position="1439"/>
        <end position="1451"/>
    </location>
</feature>
<evidence type="ECO:0000313" key="4">
    <source>
        <dbReference type="RefSeq" id="XP_022254318.1"/>
    </source>
</evidence>
<feature type="region of interest" description="Disordered" evidence="1">
    <location>
        <begin position="1390"/>
        <end position="1455"/>
    </location>
</feature>
<dbReference type="RefSeq" id="XP_022254318.1">
    <property type="nucleotide sequence ID" value="XM_022398610.1"/>
</dbReference>
<dbReference type="Pfam" id="PF00855">
    <property type="entry name" value="PWWP"/>
    <property type="match status" value="1"/>
</dbReference>
<feature type="compositionally biased region" description="Basic residues" evidence="1">
    <location>
        <begin position="2180"/>
        <end position="2191"/>
    </location>
</feature>
<dbReference type="Gene3D" id="2.30.30.140">
    <property type="match status" value="1"/>
</dbReference>
<feature type="region of interest" description="Disordered" evidence="1">
    <location>
        <begin position="458"/>
        <end position="477"/>
    </location>
</feature>
<dbReference type="Proteomes" id="UP000694941">
    <property type="component" value="Unplaced"/>
</dbReference>
<organism evidence="3 4">
    <name type="scientific">Limulus polyphemus</name>
    <name type="common">Atlantic horseshoe crab</name>
    <dbReference type="NCBI Taxonomy" id="6850"/>
    <lineage>
        <taxon>Eukaryota</taxon>
        <taxon>Metazoa</taxon>
        <taxon>Ecdysozoa</taxon>
        <taxon>Arthropoda</taxon>
        <taxon>Chelicerata</taxon>
        <taxon>Merostomata</taxon>
        <taxon>Xiphosura</taxon>
        <taxon>Limulidae</taxon>
        <taxon>Limulus</taxon>
    </lineage>
</organism>
<feature type="compositionally biased region" description="Low complexity" evidence="1">
    <location>
        <begin position="1966"/>
        <end position="1978"/>
    </location>
</feature>
<feature type="region of interest" description="Disordered" evidence="1">
    <location>
        <begin position="1951"/>
        <end position="2011"/>
    </location>
</feature>
<dbReference type="SMART" id="SM00391">
    <property type="entry name" value="MBD"/>
    <property type="match status" value="1"/>
</dbReference>
<feature type="region of interest" description="Disordered" evidence="1">
    <location>
        <begin position="502"/>
        <end position="524"/>
    </location>
</feature>
<dbReference type="InterPro" id="IPR001739">
    <property type="entry name" value="Methyl_CpG_DNA-bd"/>
</dbReference>
<dbReference type="PANTHER" id="PTHR16112">
    <property type="entry name" value="METHYL-CPG BINDING PROTEIN, DROSOPHILA"/>
    <property type="match status" value="1"/>
</dbReference>
<feature type="compositionally biased region" description="Polar residues" evidence="1">
    <location>
        <begin position="502"/>
        <end position="512"/>
    </location>
</feature>
<sequence length="2191" mass="234795">MSEFNHHVIKNNTLVPPQTIFSSGPGIFPAGGVVNNSPLGVIHTLPTLGSKTNQPNPRLSFFAQPCTPSLLSLSSASGFQPVQDNTLSSSFESYIPVCPSWTPVDSGGSYVESDGRNSGTSVTLLQHPQPAVTVEGRPCIQDTLTHLVGNQGKNLVLSSTMMYQGSHSLPESVTVPFGWKRLTCDGKVVYVSPSECQLTSLSDVVMYLQTEGTCKCGLECPVVPNKVFNFNPAVQSKAWALTDSCWNDASKLCIHKRKTVAMATFQNSTSLNPSSSPLKLSSQSVHSCSSVTAIKKKDSSSCKKKKMRTKNKSPFDGVLVSELLAQRDKMGLRKESKNNNLILSSVAVEKNRGSLSSYSNSPVSSQACNLLPTLLPTEDRSNFQRFCTPQELLLVDTPVHNNSMRVCPNNSQYPQNKTSNELFVCTTVTSCSTAPSTFSSVSHLGPYGVHLNMSNVQSFSQRTESGDKRHTSLDTPRVGQVSISLPLGHHMQSGQSLLPIQQNMQTPGTKSSEVPRGPSPQSVVRGNVLHSQLQVNQCIGLGGQLNSCMMPPGVCPSYQRAPVMQPHGSAHEELNSCLSNNEVSTPATQKLAPNFFCRSATDQSVSSQVGEGTFSPNGRQKLKKSSKVNNTVRLFDRGSPCPNVDVRQIPPEHHRPPAGTLASQTVSKRSASTPIVGVSSEYLATSQGGQSLTCPQGIPVRWCSSSSSQNEIVDAVVSSLPTHNLNDQVTPSSIPETGGGILSSNLNNMFDVSNTDWTSNCSKLTVSVDTELPLQKRNMFPLMDSQTSSVNTSRLLNKNLESFPVNSINRVQNSSEVTSEEGFDVNSLPKVGLQNSVSCFGPSTEIANCNGSYPGMLVPNINNNHFSANLHAAVNLQTPSSIQASPSVVKIHVAPQTNQISPVQVIQQVGMIGSQQVRPSVIQTQSVSSDGTENTANGSTPSVENMTSSTFVQFPGPNGAVRSPLWQHNASSGILVQNVFSQLSQRVYTEYTPNTVLPTASRTQFAQHLNGMVLPTGFQGMSNSQQILMTPDGIRVPVGGPAVNSIPTPVGEAQPFGPAQQLSQPLLISDGLRPNLLQSQQLVQNGCFIIGSSQPSFTVRSPHLSSHNIPLGVGEGPSQCANISITVQNDNTGTLISSQPYTRVGAIPLAASTNQKTTNTMQSFERSLPVTQQPTVIYDRHEFASSAHSEENGCAQISATVSNGGCVSSVKPVTATNAVATVSRGVLISANTVADNNSLPGTASYNRPSASVCNSAVNQPLKNINGMPVPGQLRLNNSMPPLSIPNVTTVTTSMTQVIPAVGMVPQVLSQPAQPVMQVFNLLSLPAMQNTVLIPPGQNFLPGPLRIEQPSPVIGTPTHPTNITSILGGSSGALATTPLPLSSPTSFVTLSAQQDESRGRSELYSKSVSRPSSTCSTPLSNNGSISCVQSDDSPNFFHTPNRKKSKEGKKKTGSQTVASMLQSGTQNSSVLFPSITITPQQQTQQAPVLQTFTVLPPSSAQQSRQLMQQQQQVISYNGMNPVIQQQMLSSGFGNQVNLLQPFGMIGLPSGGGASVMQNIPLQQYVSGPSFHSIALVQNPQNISSFPQEPSVLVQGPSNFGIHSNPVQCAFPDGSFVSNVIQPSSHVSGADVILSPNIQDHSSAGGIPRAIIHHQGSTPVVSHNMISASVSTPSSSLPCNTLIPTTATSHLNYISASLNSQTSLSGGFTTHSASAEENMPELSLCMVNKPSDLQESSRARSVGVQSGEMEHNAAVQTVTSVDSVCIPVNEPTPSTEAITVVPKQNVDIGSASLQEYNEIEEESMFQPCEEEASETLWPDPVNLSAAVRAVMQKGRNNVRDSPVPDYPGESFNKEETSLSTDVHSRLPDQDIEQLDSVQNCESTDFQQQTVSEVNLALDLSRTWTYSNPFVKENNHSLLENQKASKSSLVKHGLEEPSDSIENLQTKWGTCSLETLPIDQPDNAGENASSASSDTSEQSLSGGDNHSISDSGVESSQEPMNLVCGRDEREDENRVCLESRDGELQSSANSKILEGTTNPLVTVSRTVVNQNFETETCKTERWSGVKRRRREVFPISQEDGDQDSDGKKEKQVLDILYCQVWVKWFGDHTFTQVEPEKLKTLSEGLEAHHRARKKYRRGRKMNSNLENAIQEAMLELDRPASASGGGSGSGVHQNVTVPCSKTGRSRGPKHRRTK</sequence>
<feature type="region of interest" description="Disordered" evidence="1">
    <location>
        <begin position="648"/>
        <end position="669"/>
    </location>
</feature>